<dbReference type="InParanoid" id="C1FGM6"/>
<evidence type="ECO:0000256" key="3">
    <source>
        <dbReference type="ARBA" id="ARBA00022692"/>
    </source>
</evidence>
<keyword evidence="9" id="KW-1185">Reference proteome</keyword>
<feature type="non-terminal residue" evidence="8">
    <location>
        <position position="149"/>
    </location>
</feature>
<keyword evidence="7" id="KW-0934">Plastid</keyword>
<dbReference type="KEGG" id="mis:MICPUN_72901"/>
<keyword evidence="5 7" id="KW-1133">Transmembrane helix</keyword>
<dbReference type="EMBL" id="CP001575">
    <property type="protein sequence ID" value="ACO69289.1"/>
    <property type="molecule type" value="Genomic_DNA"/>
</dbReference>
<evidence type="ECO:0000313" key="9">
    <source>
        <dbReference type="Proteomes" id="UP000002009"/>
    </source>
</evidence>
<dbReference type="PANTHER" id="PTHR33510:SF5">
    <property type="entry name" value="PROTEIN TIC 20-II, CHLOROPLASTIC"/>
    <property type="match status" value="1"/>
</dbReference>
<evidence type="ECO:0000256" key="6">
    <source>
        <dbReference type="ARBA" id="ARBA00023136"/>
    </source>
</evidence>
<dbReference type="eggNOG" id="ENOG502QUSD">
    <property type="taxonomic scope" value="Eukaryota"/>
</dbReference>
<dbReference type="OMA" id="MSAASYC"/>
<protein>
    <recommendedName>
        <fullName evidence="7">Protein TIC 20</fullName>
    </recommendedName>
</protein>
<sequence>PIPDRIVALLPYLVPLLDGLRYSRFFFSQFPQAIVLLTPLQPIASMYFRIPFAGLISFFAIYMGMAENRTLSRFVRFNAMQAIILDICLVLPGMVEYVFSPGRLSGLGFELYRLCYNSVWLFVLFAFALAAIGCLSGQTYRLPFIGEAA</sequence>
<feature type="transmembrane region" description="Helical" evidence="7">
    <location>
        <begin position="46"/>
        <end position="65"/>
    </location>
</feature>
<evidence type="ECO:0000313" key="8">
    <source>
        <dbReference type="EMBL" id="ACO69289.1"/>
    </source>
</evidence>
<dbReference type="InterPro" id="IPR005691">
    <property type="entry name" value="Tic20"/>
</dbReference>
<keyword evidence="4" id="KW-1001">Plastid inner membrane</keyword>
<comment type="subcellular location">
    <subcellularLocation>
        <location evidence="1">Plastid</location>
        <location evidence="1">Chloroplast inner membrane</location>
        <topology evidence="1">Multi-pass membrane protein</topology>
    </subcellularLocation>
    <subcellularLocation>
        <location evidence="7">Plastid</location>
        <location evidence="7">Chloroplast membrane</location>
        <topology evidence="7">Multi-pass membrane protein</topology>
    </subcellularLocation>
</comment>
<proteinExistence type="inferred from homology"/>
<dbReference type="RefSeq" id="XP_002508031.1">
    <property type="nucleotide sequence ID" value="XM_002507985.1"/>
</dbReference>
<dbReference type="Pfam" id="PF16166">
    <property type="entry name" value="TIC20"/>
    <property type="match status" value="1"/>
</dbReference>
<dbReference type="GO" id="GO:0009706">
    <property type="term" value="C:chloroplast inner membrane"/>
    <property type="evidence" value="ECO:0007669"/>
    <property type="project" value="UniProtKB-SubCell"/>
</dbReference>
<feature type="non-terminal residue" evidence="8">
    <location>
        <position position="1"/>
    </location>
</feature>
<name>C1FGM6_MICCC</name>
<keyword evidence="6 7" id="KW-0472">Membrane</keyword>
<dbReference type="AlphaFoldDB" id="C1FGM6"/>
<comment type="similarity">
    <text evidence="2 7">Belongs to the Tic20 family.</text>
</comment>
<reference evidence="8 9" key="1">
    <citation type="journal article" date="2009" name="Science">
        <title>Green evolution and dynamic adaptations revealed by genomes of the marine picoeukaryotes Micromonas.</title>
        <authorList>
            <person name="Worden A.Z."/>
            <person name="Lee J.H."/>
            <person name="Mock T."/>
            <person name="Rouze P."/>
            <person name="Simmons M.P."/>
            <person name="Aerts A.L."/>
            <person name="Allen A.E."/>
            <person name="Cuvelier M.L."/>
            <person name="Derelle E."/>
            <person name="Everett M.V."/>
            <person name="Foulon E."/>
            <person name="Grimwood J."/>
            <person name="Gundlach H."/>
            <person name="Henrissat B."/>
            <person name="Napoli C."/>
            <person name="McDonald S.M."/>
            <person name="Parker M.S."/>
            <person name="Rombauts S."/>
            <person name="Salamov A."/>
            <person name="Von Dassow P."/>
            <person name="Badger J.H."/>
            <person name="Coutinho P.M."/>
            <person name="Demir E."/>
            <person name="Dubchak I."/>
            <person name="Gentemann C."/>
            <person name="Eikrem W."/>
            <person name="Gready J.E."/>
            <person name="John U."/>
            <person name="Lanier W."/>
            <person name="Lindquist E.A."/>
            <person name="Lucas S."/>
            <person name="Mayer K.F."/>
            <person name="Moreau H."/>
            <person name="Not F."/>
            <person name="Otillar R."/>
            <person name="Panaud O."/>
            <person name="Pangilinan J."/>
            <person name="Paulsen I."/>
            <person name="Piegu B."/>
            <person name="Poliakov A."/>
            <person name="Robbens S."/>
            <person name="Schmutz J."/>
            <person name="Toulza E."/>
            <person name="Wyss T."/>
            <person name="Zelensky A."/>
            <person name="Zhou K."/>
            <person name="Armbrust E.V."/>
            <person name="Bhattacharya D."/>
            <person name="Goodenough U.W."/>
            <person name="Van de Peer Y."/>
            <person name="Grigoriev I.V."/>
        </authorList>
    </citation>
    <scope>NUCLEOTIDE SEQUENCE [LARGE SCALE GENOMIC DNA]</scope>
    <source>
        <strain evidence="9">RCC299 / NOUM17</strain>
    </source>
</reference>
<dbReference type="GeneID" id="8245942"/>
<feature type="transmembrane region" description="Helical" evidence="7">
    <location>
        <begin position="119"/>
        <end position="137"/>
    </location>
</feature>
<dbReference type="PANTHER" id="PTHR33510">
    <property type="entry name" value="PROTEIN TIC 20-II, CHLOROPLASTIC"/>
    <property type="match status" value="1"/>
</dbReference>
<dbReference type="STRING" id="296587.C1FGM6"/>
<evidence type="ECO:0000256" key="1">
    <source>
        <dbReference type="ARBA" id="ARBA00004478"/>
    </source>
</evidence>
<comment type="caution">
    <text evidence="7">Lacks conserved residue(s) required for the propagation of feature annotation.</text>
</comment>
<evidence type="ECO:0000256" key="7">
    <source>
        <dbReference type="RuleBase" id="RU367003"/>
    </source>
</evidence>
<evidence type="ECO:0000256" key="4">
    <source>
        <dbReference type="ARBA" id="ARBA00022780"/>
    </source>
</evidence>
<dbReference type="FunCoup" id="C1FGM6">
    <property type="interactions" value="475"/>
</dbReference>
<feature type="transmembrane region" description="Helical" evidence="7">
    <location>
        <begin position="77"/>
        <end position="99"/>
    </location>
</feature>
<accession>C1FGM6</accession>
<keyword evidence="7" id="KW-0150">Chloroplast</keyword>
<dbReference type="OrthoDB" id="414558at2759"/>
<gene>
    <name evidence="8" type="ORF">MICPUN_72901</name>
</gene>
<keyword evidence="3 7" id="KW-0812">Transmembrane</keyword>
<evidence type="ECO:0000256" key="2">
    <source>
        <dbReference type="ARBA" id="ARBA00009596"/>
    </source>
</evidence>
<dbReference type="Proteomes" id="UP000002009">
    <property type="component" value="Chromosome 8"/>
</dbReference>
<evidence type="ECO:0000256" key="5">
    <source>
        <dbReference type="ARBA" id="ARBA00022989"/>
    </source>
</evidence>
<organism evidence="8 9">
    <name type="scientific">Micromonas commoda (strain RCC299 / NOUM17 / CCMP2709)</name>
    <name type="common">Picoplanktonic green alga</name>
    <dbReference type="NCBI Taxonomy" id="296587"/>
    <lineage>
        <taxon>Eukaryota</taxon>
        <taxon>Viridiplantae</taxon>
        <taxon>Chlorophyta</taxon>
        <taxon>Mamiellophyceae</taxon>
        <taxon>Mamiellales</taxon>
        <taxon>Mamiellaceae</taxon>
        <taxon>Micromonas</taxon>
    </lineage>
</organism>
<comment type="function">
    <text evidence="7">Involved in protein precursor import into chloroplasts.</text>
</comment>